<dbReference type="AlphaFoldDB" id="A0A9Y2NAY0"/>
<gene>
    <name evidence="1" type="ORF">QRX60_34075</name>
</gene>
<proteinExistence type="predicted"/>
<protein>
    <submittedName>
        <fullName evidence="1">Uncharacterized protein</fullName>
    </submittedName>
</protein>
<dbReference type="KEGG" id="amog:QRX60_34075"/>
<dbReference type="RefSeq" id="WP_285995538.1">
    <property type="nucleotide sequence ID" value="NZ_CP127295.1"/>
</dbReference>
<keyword evidence="2" id="KW-1185">Reference proteome</keyword>
<evidence type="ECO:0000313" key="2">
    <source>
        <dbReference type="Proteomes" id="UP001239397"/>
    </source>
</evidence>
<organism evidence="1 2">
    <name type="scientific">Amycolatopsis mongoliensis</name>
    <dbReference type="NCBI Taxonomy" id="715475"/>
    <lineage>
        <taxon>Bacteria</taxon>
        <taxon>Bacillati</taxon>
        <taxon>Actinomycetota</taxon>
        <taxon>Actinomycetes</taxon>
        <taxon>Pseudonocardiales</taxon>
        <taxon>Pseudonocardiaceae</taxon>
        <taxon>Amycolatopsis</taxon>
    </lineage>
</organism>
<dbReference type="Proteomes" id="UP001239397">
    <property type="component" value="Chromosome"/>
</dbReference>
<name>A0A9Y2NAY0_9PSEU</name>
<dbReference type="EMBL" id="CP127295">
    <property type="protein sequence ID" value="WIX99055.1"/>
    <property type="molecule type" value="Genomic_DNA"/>
</dbReference>
<sequence>MIHPARDVEQRVKALNPLFDVEVVPRTTHALPLQRPELVTARILTAAAG</sequence>
<evidence type="ECO:0000313" key="1">
    <source>
        <dbReference type="EMBL" id="WIX99055.1"/>
    </source>
</evidence>
<accession>A0A9Y2NAY0</accession>
<reference evidence="1 2" key="1">
    <citation type="submission" date="2023-06" db="EMBL/GenBank/DDBJ databases">
        <authorList>
            <person name="Oyuntsetseg B."/>
            <person name="Kim S.B."/>
        </authorList>
    </citation>
    <scope>NUCLEOTIDE SEQUENCE [LARGE SCALE GENOMIC DNA]</scope>
    <source>
        <strain evidence="1 2">4-36</strain>
    </source>
</reference>